<dbReference type="InterPro" id="IPR004360">
    <property type="entry name" value="Glyas_Fos-R_dOase_dom"/>
</dbReference>
<dbReference type="AlphaFoldDB" id="A0A2A4Z7P0"/>
<dbReference type="GO" id="GO:0004493">
    <property type="term" value="F:methylmalonyl-CoA epimerase activity"/>
    <property type="evidence" value="ECO:0007669"/>
    <property type="project" value="TreeGrafter"/>
</dbReference>
<evidence type="ECO:0000259" key="2">
    <source>
        <dbReference type="PROSITE" id="PS51819"/>
    </source>
</evidence>
<keyword evidence="1" id="KW-0479">Metal-binding</keyword>
<dbReference type="GO" id="GO:0016829">
    <property type="term" value="F:lyase activity"/>
    <property type="evidence" value="ECO:0007669"/>
    <property type="project" value="UniProtKB-KW"/>
</dbReference>
<keyword evidence="3" id="KW-0456">Lyase</keyword>
<reference key="1">
    <citation type="submission" date="2017-08" db="EMBL/GenBank/DDBJ databases">
        <title>A dynamic microbial community with high functional redundancy inhabits the cold, oxic subseafloor aquifer.</title>
        <authorList>
            <person name="Tully B.J."/>
            <person name="Wheat C.G."/>
            <person name="Glazer B.T."/>
            <person name="Huber J.A."/>
        </authorList>
    </citation>
    <scope>NUCLEOTIDE SEQUENCE [LARGE SCALE GENOMIC DNA]</scope>
</reference>
<protein>
    <submittedName>
        <fullName evidence="3">Lactoylglutathione lyase</fullName>
    </submittedName>
</protein>
<dbReference type="Pfam" id="PF00903">
    <property type="entry name" value="Glyoxalase"/>
    <property type="match status" value="1"/>
</dbReference>
<dbReference type="InterPro" id="IPR051785">
    <property type="entry name" value="MMCE/EMCE_epimerase"/>
</dbReference>
<gene>
    <name evidence="3" type="ORF">COB13_04085</name>
</gene>
<proteinExistence type="predicted"/>
<dbReference type="InterPro" id="IPR029068">
    <property type="entry name" value="Glyas_Bleomycin-R_OHBP_Dase"/>
</dbReference>
<dbReference type="PROSITE" id="PS51819">
    <property type="entry name" value="VOC"/>
    <property type="match status" value="1"/>
</dbReference>
<sequence>MTQIKVKQVAHVCIFAHDINETKAFYKNVLGMEPVFNFLRDGEIFGFYLDAGGRTHVEVFQNGSAAYDDKNIINHLCLEVENLQDAVEHIKAQSIEVTAIKKACDDTYQAWIKDPNGVKIELFEYTDKSAQFVGGDRIADW</sequence>
<reference evidence="3" key="2">
    <citation type="journal article" date="2018" name="ISME J.">
        <title>A dynamic microbial community with high functional redundancy inhabits the cold, oxic subseafloor aquifer.</title>
        <authorList>
            <person name="Tully B.J."/>
            <person name="Wheat C.G."/>
            <person name="Glazer B.T."/>
            <person name="Huber J.A."/>
        </authorList>
    </citation>
    <scope>NUCLEOTIDE SEQUENCE</scope>
    <source>
        <strain evidence="3">NORP83</strain>
    </source>
</reference>
<dbReference type="SUPFAM" id="SSF54593">
    <property type="entry name" value="Glyoxalase/Bleomycin resistance protein/Dihydroxybiphenyl dioxygenase"/>
    <property type="match status" value="1"/>
</dbReference>
<dbReference type="PANTHER" id="PTHR43048">
    <property type="entry name" value="METHYLMALONYL-COA EPIMERASE"/>
    <property type="match status" value="1"/>
</dbReference>
<dbReference type="EMBL" id="NVUS01000003">
    <property type="protein sequence ID" value="PCJ03124.1"/>
    <property type="molecule type" value="Genomic_DNA"/>
</dbReference>
<feature type="domain" description="VOC" evidence="2">
    <location>
        <begin position="8"/>
        <end position="125"/>
    </location>
</feature>
<dbReference type="CDD" id="cd06587">
    <property type="entry name" value="VOC"/>
    <property type="match status" value="1"/>
</dbReference>
<organism evidence="3">
    <name type="scientific">OCS116 cluster bacterium</name>
    <dbReference type="NCBI Taxonomy" id="2030921"/>
    <lineage>
        <taxon>Bacteria</taxon>
        <taxon>Pseudomonadati</taxon>
        <taxon>Pseudomonadota</taxon>
        <taxon>Alphaproteobacteria</taxon>
        <taxon>OCS116 cluster</taxon>
    </lineage>
</organism>
<dbReference type="PANTHER" id="PTHR43048:SF3">
    <property type="entry name" value="METHYLMALONYL-COA EPIMERASE, MITOCHONDRIAL"/>
    <property type="match status" value="1"/>
</dbReference>
<comment type="caution">
    <text evidence="3">The sequence shown here is derived from an EMBL/GenBank/DDBJ whole genome shotgun (WGS) entry which is preliminary data.</text>
</comment>
<accession>A0A2A4Z7P0</accession>
<dbReference type="InterPro" id="IPR037523">
    <property type="entry name" value="VOC_core"/>
</dbReference>
<dbReference type="GO" id="GO:0046491">
    <property type="term" value="P:L-methylmalonyl-CoA metabolic process"/>
    <property type="evidence" value="ECO:0007669"/>
    <property type="project" value="TreeGrafter"/>
</dbReference>
<evidence type="ECO:0000256" key="1">
    <source>
        <dbReference type="ARBA" id="ARBA00022723"/>
    </source>
</evidence>
<name>A0A2A4Z7P0_9PROT</name>
<evidence type="ECO:0000313" key="3">
    <source>
        <dbReference type="EMBL" id="PCJ03124.1"/>
    </source>
</evidence>
<dbReference type="Gene3D" id="3.10.180.10">
    <property type="entry name" value="2,3-Dihydroxybiphenyl 1,2-Dioxygenase, domain 1"/>
    <property type="match status" value="1"/>
</dbReference>
<dbReference type="GO" id="GO:0046872">
    <property type="term" value="F:metal ion binding"/>
    <property type="evidence" value="ECO:0007669"/>
    <property type="project" value="UniProtKB-KW"/>
</dbReference>